<name>A0A0B3S4Y9_9RHOB</name>
<dbReference type="InterPro" id="IPR001343">
    <property type="entry name" value="Hemolysn_Ca-bd"/>
</dbReference>
<dbReference type="EMBL" id="JSUQ01000015">
    <property type="protein sequence ID" value="KHQ51756.1"/>
    <property type="molecule type" value="Genomic_DNA"/>
</dbReference>
<dbReference type="InterPro" id="IPR018511">
    <property type="entry name" value="Hemolysin-typ_Ca-bd_CS"/>
</dbReference>
<gene>
    <name evidence="3" type="ORF">OA50_03657</name>
</gene>
<dbReference type="PATRIC" id="fig|1515334.3.peg.3677"/>
<comment type="caution">
    <text evidence="3">The sequence shown here is derived from an EMBL/GenBank/DDBJ whole genome shotgun (WGS) entry which is preliminary data.</text>
</comment>
<dbReference type="STRING" id="561184.SAMN05216376_104169"/>
<sequence>MSVNIIASSTSTVTLSGSALSLLPEGNTVFPSSGNGVVLTNTTFADVVIRGAVTGATGISAPDVSSGRVTIVVGETGTVDADNGIVSARFATVIDIQGAVTGVFSNGVVIDTPATGSSIFPSVISVSGSVFGNNNGLQIDQARTVVHNSGRIVGSTGIQINEPDTHITNSGEIIGNSRFSGPGDFGRAIEGSAALDIRNSGLLSGTAVDVVLSTSSTAADRLLNTGLVDGSVNLAGGSDVVINTGQILGSVTLGDGSDGYHGFGSGITTALVAGGNGNDTLAGGDLADDLDGGPDDDKLVGRGGDDTLTGGGGADLIFGGAGSDSVIAGTENDTVRGGDGDDTVFGGSGDDDIFANAGDDDLIGEAGNDFIQGGAGNDYIEGGADNDTLNGNADGDSIYGDGGNDVLIGQDGSDELYGGDDNDTMDGGAGDDILEGENGDDILRGRAGEDELAGGLGRDFLSGGQDADQFVFRALAETAVGANRDQILDFEQGLDSIVVAGLSPGVFEFRGTAAFAPSGNPELRLVETATGSTIVQIDANGDGTADAEIRVANVTGLTADDFVL</sequence>
<accession>A0A0B3S4Y9</accession>
<dbReference type="InterPro" id="IPR011049">
    <property type="entry name" value="Serralysin-like_metalloprot_C"/>
</dbReference>
<comment type="subcellular location">
    <subcellularLocation>
        <location evidence="1">Secreted</location>
    </subcellularLocation>
</comment>
<dbReference type="PANTHER" id="PTHR38340">
    <property type="entry name" value="S-LAYER PROTEIN"/>
    <property type="match status" value="1"/>
</dbReference>
<organism evidence="3 4">
    <name type="scientific">Mameliella alba</name>
    <dbReference type="NCBI Taxonomy" id="561184"/>
    <lineage>
        <taxon>Bacteria</taxon>
        <taxon>Pseudomonadati</taxon>
        <taxon>Pseudomonadota</taxon>
        <taxon>Alphaproteobacteria</taxon>
        <taxon>Rhodobacterales</taxon>
        <taxon>Roseobacteraceae</taxon>
        <taxon>Mameliella</taxon>
    </lineage>
</organism>
<dbReference type="AlphaFoldDB" id="A0A0B3S4Y9"/>
<dbReference type="InterPro" id="IPR050557">
    <property type="entry name" value="RTX_toxin/Mannuronan_C5-epim"/>
</dbReference>
<proteinExistence type="predicted"/>
<keyword evidence="3" id="KW-0378">Hydrolase</keyword>
<dbReference type="GO" id="GO:0006508">
    <property type="term" value="P:proteolysis"/>
    <property type="evidence" value="ECO:0007669"/>
    <property type="project" value="UniProtKB-KW"/>
</dbReference>
<dbReference type="Proteomes" id="UP000030960">
    <property type="component" value="Unassembled WGS sequence"/>
</dbReference>
<dbReference type="SUPFAM" id="SSF51120">
    <property type="entry name" value="beta-Roll"/>
    <property type="match status" value="3"/>
</dbReference>
<dbReference type="PANTHER" id="PTHR38340:SF1">
    <property type="entry name" value="S-LAYER PROTEIN"/>
    <property type="match status" value="1"/>
</dbReference>
<dbReference type="Gene3D" id="2.150.10.10">
    <property type="entry name" value="Serralysin-like metalloprotease, C-terminal"/>
    <property type="match status" value="3"/>
</dbReference>
<keyword evidence="4" id="KW-1185">Reference proteome</keyword>
<keyword evidence="3" id="KW-0645">Protease</keyword>
<dbReference type="GO" id="GO:0008233">
    <property type="term" value="F:peptidase activity"/>
    <property type="evidence" value="ECO:0007669"/>
    <property type="project" value="UniProtKB-KW"/>
</dbReference>
<dbReference type="Pfam" id="PF00353">
    <property type="entry name" value="HemolysinCabind"/>
    <property type="match status" value="4"/>
</dbReference>
<dbReference type="PROSITE" id="PS00330">
    <property type="entry name" value="HEMOLYSIN_CALCIUM"/>
    <property type="match status" value="3"/>
</dbReference>
<evidence type="ECO:0000313" key="4">
    <source>
        <dbReference type="Proteomes" id="UP000030960"/>
    </source>
</evidence>
<keyword evidence="2" id="KW-0964">Secreted</keyword>
<reference evidence="3 4" key="1">
    <citation type="submission" date="2014-10" db="EMBL/GenBank/DDBJ databases">
        <title>Genome sequence of Ponticoccus sp. strain UMTAT08 isolated from clonal culture of toxic dinoflagellate Alexandrium tamiyavanichii.</title>
        <authorList>
            <person name="Gan H.Y."/>
            <person name="Muhd D.-D."/>
            <person name="Mohd Noor M.E."/>
            <person name="Yeong Y.S."/>
            <person name="Usup G."/>
        </authorList>
    </citation>
    <scope>NUCLEOTIDE SEQUENCE [LARGE SCALE GENOMIC DNA]</scope>
    <source>
        <strain evidence="3 4">UMTAT08</strain>
    </source>
</reference>
<dbReference type="GO" id="GO:0005576">
    <property type="term" value="C:extracellular region"/>
    <property type="evidence" value="ECO:0007669"/>
    <property type="project" value="UniProtKB-SubCell"/>
</dbReference>
<evidence type="ECO:0000256" key="2">
    <source>
        <dbReference type="ARBA" id="ARBA00022525"/>
    </source>
</evidence>
<dbReference type="PRINTS" id="PR00313">
    <property type="entry name" value="CABNDNGRPT"/>
</dbReference>
<protein>
    <submittedName>
        <fullName evidence="3">Putative protease</fullName>
    </submittedName>
</protein>
<dbReference type="GO" id="GO:0005509">
    <property type="term" value="F:calcium ion binding"/>
    <property type="evidence" value="ECO:0007669"/>
    <property type="project" value="InterPro"/>
</dbReference>
<dbReference type="RefSeq" id="WP_190285450.1">
    <property type="nucleotide sequence ID" value="NZ_JSUQ01000015.1"/>
</dbReference>
<evidence type="ECO:0000256" key="1">
    <source>
        <dbReference type="ARBA" id="ARBA00004613"/>
    </source>
</evidence>
<evidence type="ECO:0000313" key="3">
    <source>
        <dbReference type="EMBL" id="KHQ51756.1"/>
    </source>
</evidence>